<organism evidence="1 2">
    <name type="scientific">Stieleria varia</name>
    <dbReference type="NCBI Taxonomy" id="2528005"/>
    <lineage>
        <taxon>Bacteria</taxon>
        <taxon>Pseudomonadati</taxon>
        <taxon>Planctomycetota</taxon>
        <taxon>Planctomycetia</taxon>
        <taxon>Pirellulales</taxon>
        <taxon>Pirellulaceae</taxon>
        <taxon>Stieleria</taxon>
    </lineage>
</organism>
<reference evidence="1 2" key="1">
    <citation type="submission" date="2019-02" db="EMBL/GenBank/DDBJ databases">
        <title>Deep-cultivation of Planctomycetes and their phenomic and genomic characterization uncovers novel biology.</title>
        <authorList>
            <person name="Wiegand S."/>
            <person name="Jogler M."/>
            <person name="Boedeker C."/>
            <person name="Pinto D."/>
            <person name="Vollmers J."/>
            <person name="Rivas-Marin E."/>
            <person name="Kohn T."/>
            <person name="Peeters S.H."/>
            <person name="Heuer A."/>
            <person name="Rast P."/>
            <person name="Oberbeckmann S."/>
            <person name="Bunk B."/>
            <person name="Jeske O."/>
            <person name="Meyerdierks A."/>
            <person name="Storesund J.E."/>
            <person name="Kallscheuer N."/>
            <person name="Luecker S."/>
            <person name="Lage O.M."/>
            <person name="Pohl T."/>
            <person name="Merkel B.J."/>
            <person name="Hornburger P."/>
            <person name="Mueller R.-W."/>
            <person name="Bruemmer F."/>
            <person name="Labrenz M."/>
            <person name="Spormann A.M."/>
            <person name="Op Den Camp H."/>
            <person name="Overmann J."/>
            <person name="Amann R."/>
            <person name="Jetten M.S.M."/>
            <person name="Mascher T."/>
            <person name="Medema M.H."/>
            <person name="Devos D.P."/>
            <person name="Kaster A.-K."/>
            <person name="Ovreas L."/>
            <person name="Rohde M."/>
            <person name="Galperin M.Y."/>
            <person name="Jogler C."/>
        </authorList>
    </citation>
    <scope>NUCLEOTIDE SEQUENCE [LARGE SCALE GENOMIC DNA]</scope>
    <source>
        <strain evidence="1 2">Pla52n</strain>
    </source>
</reference>
<evidence type="ECO:0000313" key="1">
    <source>
        <dbReference type="EMBL" id="TWT91739.1"/>
    </source>
</evidence>
<comment type="caution">
    <text evidence="1">The sequence shown here is derived from an EMBL/GenBank/DDBJ whole genome shotgun (WGS) entry which is preliminary data.</text>
</comment>
<gene>
    <name evidence="1" type="ORF">Pla52n_64890</name>
</gene>
<dbReference type="RefSeq" id="WP_146523394.1">
    <property type="nucleotide sequence ID" value="NZ_CP151726.1"/>
</dbReference>
<proteinExistence type="predicted"/>
<protein>
    <submittedName>
        <fullName evidence="1">Uncharacterized protein</fullName>
    </submittedName>
</protein>
<accession>A0A5C5ZWX8</accession>
<dbReference type="Proteomes" id="UP000320176">
    <property type="component" value="Unassembled WGS sequence"/>
</dbReference>
<dbReference type="OrthoDB" id="3635035at2"/>
<dbReference type="EMBL" id="SJPN01000014">
    <property type="protein sequence ID" value="TWT91739.1"/>
    <property type="molecule type" value="Genomic_DNA"/>
</dbReference>
<sequence length="61" mass="7212">MITIHNLEVRFDVEGDDDRQAFAKLFNEFINKWSNLAESQRQREIEAARERSLSEQTYGAH</sequence>
<dbReference type="AlphaFoldDB" id="A0A5C5ZWX8"/>
<keyword evidence="2" id="KW-1185">Reference proteome</keyword>
<name>A0A5C5ZWX8_9BACT</name>
<dbReference type="NCBIfam" id="NF045895">
    <property type="entry name" value="tail_region"/>
    <property type="match status" value="1"/>
</dbReference>
<evidence type="ECO:0000313" key="2">
    <source>
        <dbReference type="Proteomes" id="UP000320176"/>
    </source>
</evidence>